<evidence type="ECO:0000256" key="6">
    <source>
        <dbReference type="ARBA" id="ARBA00022967"/>
    </source>
</evidence>
<comment type="similarity">
    <text evidence="1">Belongs to the ABC transporter superfamily.</text>
</comment>
<feature type="domain" description="ABC transporter" evidence="8">
    <location>
        <begin position="4"/>
        <end position="239"/>
    </location>
</feature>
<evidence type="ECO:0000256" key="7">
    <source>
        <dbReference type="ARBA" id="ARBA00023136"/>
    </source>
</evidence>
<proteinExistence type="inferred from homology"/>
<keyword evidence="9" id="KW-0012">Acyltransferase</keyword>
<keyword evidence="10" id="KW-1185">Reference proteome</keyword>
<dbReference type="PANTHER" id="PTHR42788">
    <property type="entry name" value="TAURINE IMPORT ATP-BINDING PROTEIN-RELATED"/>
    <property type="match status" value="1"/>
</dbReference>
<evidence type="ECO:0000256" key="5">
    <source>
        <dbReference type="ARBA" id="ARBA00022840"/>
    </source>
</evidence>
<dbReference type="EMBL" id="BMFC01000003">
    <property type="protein sequence ID" value="GGC00304.1"/>
    <property type="molecule type" value="Genomic_DNA"/>
</dbReference>
<evidence type="ECO:0000256" key="4">
    <source>
        <dbReference type="ARBA" id="ARBA00022741"/>
    </source>
</evidence>
<protein>
    <submittedName>
        <fullName evidence="9">Lauroyl acyltransferase</fullName>
    </submittedName>
</protein>
<evidence type="ECO:0000313" key="10">
    <source>
        <dbReference type="Proteomes" id="UP000645462"/>
    </source>
</evidence>
<name>A0ABQ1KLG7_9RHOB</name>
<dbReference type="RefSeq" id="WP_188481521.1">
    <property type="nucleotide sequence ID" value="NZ_BMFC01000003.1"/>
</dbReference>
<dbReference type="Gene3D" id="3.40.50.300">
    <property type="entry name" value="P-loop containing nucleotide triphosphate hydrolases"/>
    <property type="match status" value="1"/>
</dbReference>
<dbReference type="PROSITE" id="PS00211">
    <property type="entry name" value="ABC_TRANSPORTER_1"/>
    <property type="match status" value="1"/>
</dbReference>
<keyword evidence="6" id="KW-1278">Translocase</keyword>
<dbReference type="Proteomes" id="UP000645462">
    <property type="component" value="Unassembled WGS sequence"/>
</dbReference>
<dbReference type="InterPro" id="IPR003593">
    <property type="entry name" value="AAA+_ATPase"/>
</dbReference>
<keyword evidence="9" id="KW-0808">Transferase</keyword>
<keyword evidence="3" id="KW-1003">Cell membrane</keyword>
<reference evidence="10" key="1">
    <citation type="journal article" date="2019" name="Int. J. Syst. Evol. Microbiol.">
        <title>The Global Catalogue of Microorganisms (GCM) 10K type strain sequencing project: providing services to taxonomists for standard genome sequencing and annotation.</title>
        <authorList>
            <consortium name="The Broad Institute Genomics Platform"/>
            <consortium name="The Broad Institute Genome Sequencing Center for Infectious Disease"/>
            <person name="Wu L."/>
            <person name="Ma J."/>
        </authorList>
    </citation>
    <scope>NUCLEOTIDE SEQUENCE [LARGE SCALE GENOMIC DNA]</scope>
    <source>
        <strain evidence="10">CGMCC 1.12478</strain>
    </source>
</reference>
<evidence type="ECO:0000256" key="1">
    <source>
        <dbReference type="ARBA" id="ARBA00005417"/>
    </source>
</evidence>
<dbReference type="InterPro" id="IPR027417">
    <property type="entry name" value="P-loop_NTPase"/>
</dbReference>
<dbReference type="SUPFAM" id="SSF52540">
    <property type="entry name" value="P-loop containing nucleoside triphosphate hydrolases"/>
    <property type="match status" value="1"/>
</dbReference>
<dbReference type="InterPro" id="IPR050166">
    <property type="entry name" value="ABC_transporter_ATP-bind"/>
</dbReference>
<accession>A0ABQ1KLG7</accession>
<dbReference type="GO" id="GO:0016746">
    <property type="term" value="F:acyltransferase activity"/>
    <property type="evidence" value="ECO:0007669"/>
    <property type="project" value="UniProtKB-KW"/>
</dbReference>
<evidence type="ECO:0000256" key="2">
    <source>
        <dbReference type="ARBA" id="ARBA00022448"/>
    </source>
</evidence>
<dbReference type="PANTHER" id="PTHR42788:SF17">
    <property type="entry name" value="ALIPHATIC SULFONATES IMPORT ATP-BINDING PROTEIN SSUB"/>
    <property type="match status" value="1"/>
</dbReference>
<dbReference type="InterPro" id="IPR003439">
    <property type="entry name" value="ABC_transporter-like_ATP-bd"/>
</dbReference>
<dbReference type="InterPro" id="IPR017871">
    <property type="entry name" value="ABC_transporter-like_CS"/>
</dbReference>
<evidence type="ECO:0000259" key="8">
    <source>
        <dbReference type="PROSITE" id="PS50893"/>
    </source>
</evidence>
<dbReference type="Pfam" id="PF00005">
    <property type="entry name" value="ABC_tran"/>
    <property type="match status" value="1"/>
</dbReference>
<gene>
    <name evidence="9" type="ORF">GCM10011363_16150</name>
</gene>
<dbReference type="SMART" id="SM00382">
    <property type="entry name" value="AAA"/>
    <property type="match status" value="1"/>
</dbReference>
<keyword evidence="2" id="KW-0813">Transport</keyword>
<keyword evidence="7" id="KW-0472">Membrane</keyword>
<evidence type="ECO:0000256" key="3">
    <source>
        <dbReference type="ARBA" id="ARBA00022475"/>
    </source>
</evidence>
<keyword evidence="4" id="KW-0547">Nucleotide-binding</keyword>
<evidence type="ECO:0000313" key="9">
    <source>
        <dbReference type="EMBL" id="GGC00304.1"/>
    </source>
</evidence>
<comment type="caution">
    <text evidence="9">The sequence shown here is derived from an EMBL/GenBank/DDBJ whole genome shotgun (WGS) entry which is preliminary data.</text>
</comment>
<sequence>MSFVTVRDLFQTYGSRPIIERVNVDVAEGEFISIVGASGCGKSTFLRLLLAQERPTRGEIRIDGAEPAREPGLDRGIVFQRYSVFPHMTVRDNIVAGESFRAGWGRFFGDAARAARDRADETLARIGLDHVADNYPATLSGGMQQRLAIAQALAAKPRVLLLDEPFGALDPGTRLSMHGFLQDLRAETGMTVFMVTHDLEEAFKLGDRVLVFDKPRWDPHDPSRYGATITYDFDARDGGIPFQTLKENIHVPEPH</sequence>
<dbReference type="PROSITE" id="PS50893">
    <property type="entry name" value="ABC_TRANSPORTER_2"/>
    <property type="match status" value="1"/>
</dbReference>
<keyword evidence="5" id="KW-0067">ATP-binding</keyword>
<organism evidence="9 10">
    <name type="scientific">Marivita lacus</name>
    <dbReference type="NCBI Taxonomy" id="1323742"/>
    <lineage>
        <taxon>Bacteria</taxon>
        <taxon>Pseudomonadati</taxon>
        <taxon>Pseudomonadota</taxon>
        <taxon>Alphaproteobacteria</taxon>
        <taxon>Rhodobacterales</taxon>
        <taxon>Roseobacteraceae</taxon>
        <taxon>Marivita</taxon>
    </lineage>
</organism>